<dbReference type="InterPro" id="IPR025736">
    <property type="entry name" value="PucR_C-HTH_dom"/>
</dbReference>
<feature type="domain" description="RsbT co-antagonist protein RsbRD N-terminal" evidence="3">
    <location>
        <begin position="31"/>
        <end position="155"/>
    </location>
</feature>
<dbReference type="Pfam" id="PF14361">
    <property type="entry name" value="RsbRD_N"/>
    <property type="match status" value="1"/>
</dbReference>
<feature type="region of interest" description="Disordered" evidence="1">
    <location>
        <begin position="386"/>
        <end position="405"/>
    </location>
</feature>
<feature type="compositionally biased region" description="Pro residues" evidence="1">
    <location>
        <begin position="396"/>
        <end position="405"/>
    </location>
</feature>
<evidence type="ECO:0000313" key="4">
    <source>
        <dbReference type="EMBL" id="MFC3963115.1"/>
    </source>
</evidence>
<evidence type="ECO:0000256" key="1">
    <source>
        <dbReference type="SAM" id="MobiDB-lite"/>
    </source>
</evidence>
<dbReference type="RefSeq" id="WP_378612849.1">
    <property type="nucleotide sequence ID" value="NZ_JBHSAX010000013.1"/>
</dbReference>
<dbReference type="PANTHER" id="PTHR33744:SF1">
    <property type="entry name" value="DNA-BINDING TRANSCRIPTIONAL ACTIVATOR ADER"/>
    <property type="match status" value="1"/>
</dbReference>
<sequence>MIRMRVHDHRQRRIVLSGHPLSEPLRKTADVAVETVGRLTEHFAPLPAELSHAETTAVTSRCLDSLVGLLDGDAGPARLAPLEKAAAGWRECGIPLDTVLHAVHAGFALLIDRLETPLLGTANVPLAETDTLRAGIALALEWMSAVTSTITAAYLPAALPAEVHPRRTVDAGIRTTPGGSDPARRFEVLAFHITAPGESARRTVRQLRTVLTAHCGGRERARLSISGGTATVPRDVIDDGFTSALRSLARDADAGITICTLSTRSEPTAHAIDRAHSLLDVVVGLGYPPDLYHHEQMAMELQLSRRGPARERLAALLDPLDEHPHLLELLQIHLNNNCSRQYTAMTLAIHPNTVDRRLGHIATLTGCNAQSGYGAWKLHAALIARGRPPRTRPGSFPGPQPRKAP</sequence>
<dbReference type="InterPro" id="IPR042070">
    <property type="entry name" value="PucR_C-HTH_sf"/>
</dbReference>
<gene>
    <name evidence="4" type="ORF">ACFO0B_14055</name>
</gene>
<reference evidence="5" key="1">
    <citation type="journal article" date="2019" name="Int. J. Syst. Evol. Microbiol.">
        <title>The Global Catalogue of Microorganisms (GCM) 10K type strain sequencing project: providing services to taxonomists for standard genome sequencing and annotation.</title>
        <authorList>
            <consortium name="The Broad Institute Genomics Platform"/>
            <consortium name="The Broad Institute Genome Sequencing Center for Infectious Disease"/>
            <person name="Wu L."/>
            <person name="Ma J."/>
        </authorList>
    </citation>
    <scope>NUCLEOTIDE SEQUENCE [LARGE SCALE GENOMIC DNA]</scope>
    <source>
        <strain evidence="5">CGMCC 4.7330</strain>
    </source>
</reference>
<evidence type="ECO:0000259" key="3">
    <source>
        <dbReference type="Pfam" id="PF14361"/>
    </source>
</evidence>
<proteinExistence type="predicted"/>
<accession>A0ABV8DTW2</accession>
<name>A0ABV8DTW2_9NOCA</name>
<dbReference type="Gene3D" id="1.10.10.2840">
    <property type="entry name" value="PucR C-terminal helix-turn-helix domain"/>
    <property type="match status" value="1"/>
</dbReference>
<feature type="domain" description="PucR C-terminal helix-turn-helix" evidence="2">
    <location>
        <begin position="326"/>
        <end position="384"/>
    </location>
</feature>
<dbReference type="PANTHER" id="PTHR33744">
    <property type="entry name" value="CARBOHYDRATE DIACID REGULATOR"/>
    <property type="match status" value="1"/>
</dbReference>
<dbReference type="Proteomes" id="UP001595696">
    <property type="component" value="Unassembled WGS sequence"/>
</dbReference>
<evidence type="ECO:0000313" key="5">
    <source>
        <dbReference type="Proteomes" id="UP001595696"/>
    </source>
</evidence>
<protein>
    <submittedName>
        <fullName evidence="4">PucR family transcriptional regulator</fullName>
    </submittedName>
</protein>
<dbReference type="EMBL" id="JBHSAX010000013">
    <property type="protein sequence ID" value="MFC3963115.1"/>
    <property type="molecule type" value="Genomic_DNA"/>
</dbReference>
<organism evidence="4 5">
    <name type="scientific">Nocardia jiangsuensis</name>
    <dbReference type="NCBI Taxonomy" id="1691563"/>
    <lineage>
        <taxon>Bacteria</taxon>
        <taxon>Bacillati</taxon>
        <taxon>Actinomycetota</taxon>
        <taxon>Actinomycetes</taxon>
        <taxon>Mycobacteriales</taxon>
        <taxon>Nocardiaceae</taxon>
        <taxon>Nocardia</taxon>
    </lineage>
</organism>
<dbReference type="Pfam" id="PF13556">
    <property type="entry name" value="HTH_30"/>
    <property type="match status" value="1"/>
</dbReference>
<keyword evidence="5" id="KW-1185">Reference proteome</keyword>
<dbReference type="InterPro" id="IPR025751">
    <property type="entry name" value="RsbRD_N_dom"/>
</dbReference>
<dbReference type="InterPro" id="IPR051448">
    <property type="entry name" value="CdaR-like_regulators"/>
</dbReference>
<comment type="caution">
    <text evidence="4">The sequence shown here is derived from an EMBL/GenBank/DDBJ whole genome shotgun (WGS) entry which is preliminary data.</text>
</comment>
<evidence type="ECO:0000259" key="2">
    <source>
        <dbReference type="Pfam" id="PF13556"/>
    </source>
</evidence>